<evidence type="ECO:0000256" key="7">
    <source>
        <dbReference type="SAM" id="Phobius"/>
    </source>
</evidence>
<evidence type="ECO:0000256" key="2">
    <source>
        <dbReference type="ARBA" id="ARBA00022448"/>
    </source>
</evidence>
<dbReference type="SUPFAM" id="SSF118215">
    <property type="entry name" value="Proton glutamate symport protein"/>
    <property type="match status" value="1"/>
</dbReference>
<dbReference type="InterPro" id="IPR001991">
    <property type="entry name" value="Na-dicarboxylate_symporter"/>
</dbReference>
<dbReference type="Proteomes" id="UP001549366">
    <property type="component" value="Unassembled WGS sequence"/>
</dbReference>
<dbReference type="PANTHER" id="PTHR42865:SF7">
    <property type="entry name" value="PROTON_GLUTAMATE-ASPARTATE SYMPORTER"/>
    <property type="match status" value="1"/>
</dbReference>
<evidence type="ECO:0000256" key="1">
    <source>
        <dbReference type="ARBA" id="ARBA00004651"/>
    </source>
</evidence>
<dbReference type="PRINTS" id="PR00173">
    <property type="entry name" value="EDTRNSPORT"/>
</dbReference>
<protein>
    <submittedName>
        <fullName evidence="8">Na+/H+-dicarboxylate symporter</fullName>
    </submittedName>
</protein>
<feature type="transmembrane region" description="Helical" evidence="7">
    <location>
        <begin position="46"/>
        <end position="71"/>
    </location>
</feature>
<feature type="transmembrane region" description="Helical" evidence="7">
    <location>
        <begin position="225"/>
        <end position="250"/>
    </location>
</feature>
<feature type="transmembrane region" description="Helical" evidence="7">
    <location>
        <begin position="193"/>
        <end position="213"/>
    </location>
</feature>
<gene>
    <name evidence="8" type="ORF">V5J35_000690</name>
</gene>
<keyword evidence="2" id="KW-0813">Transport</keyword>
<evidence type="ECO:0000256" key="5">
    <source>
        <dbReference type="ARBA" id="ARBA00022989"/>
    </source>
</evidence>
<dbReference type="EMBL" id="JBEWTB010000002">
    <property type="protein sequence ID" value="MET4755498.1"/>
    <property type="molecule type" value="Genomic_DNA"/>
</dbReference>
<keyword evidence="9" id="KW-1185">Reference proteome</keyword>
<evidence type="ECO:0000313" key="9">
    <source>
        <dbReference type="Proteomes" id="UP001549366"/>
    </source>
</evidence>
<accession>A0ABV2SCL4</accession>
<evidence type="ECO:0000313" key="8">
    <source>
        <dbReference type="EMBL" id="MET4755498.1"/>
    </source>
</evidence>
<feature type="transmembrane region" description="Helical" evidence="7">
    <location>
        <begin position="313"/>
        <end position="333"/>
    </location>
</feature>
<name>A0ABV2SCL4_9GAMM</name>
<organism evidence="8 9">
    <name type="scientific">Endozoicomonas lisbonensis</name>
    <dbReference type="NCBI Taxonomy" id="3120522"/>
    <lineage>
        <taxon>Bacteria</taxon>
        <taxon>Pseudomonadati</taxon>
        <taxon>Pseudomonadota</taxon>
        <taxon>Gammaproteobacteria</taxon>
        <taxon>Oceanospirillales</taxon>
        <taxon>Endozoicomonadaceae</taxon>
        <taxon>Endozoicomonas</taxon>
    </lineage>
</organism>
<sequence>MYKKWKELSLTTKVMVGMISGLLVGILSRTLLPGNAFVESYITNGFFYVVGQIFITSLKMLVVPLIFTSIICGTCSLSDASTLGRLGCKTLGLYMLTTAVAITLAIIAALLFKPGEGANLEATASFSPGEAPSLAEVIIRLFPSNPIEALASGNTLQIIVFSVLFGISISAAGEPGERIARIFESMNEVMMKLVALMMNLAPYGVFCLMARLFTTIEVSAIFSLLQYVMVLIGVLLLHVLVTYCLLFNLFTRLNPVVFLKKMEDAIMFAFSTASSNATIPVTMETVTHRMGVANRVASFTVPLGSTINMDGTAIMQGVATVFIAQAFSIDLGLSDYVTVIMTATLASIGTAGVPGVGLIMLAMVLQQVGLPVEGIALIMGVDRLLDMIRSAVNVTGDSAVTCIVAKSEGALDTAIFTNPEAGLKEEEIDFYHIR</sequence>
<feature type="transmembrane region" description="Helical" evidence="7">
    <location>
        <begin position="91"/>
        <end position="112"/>
    </location>
</feature>
<dbReference type="Pfam" id="PF00375">
    <property type="entry name" value="SDF"/>
    <property type="match status" value="1"/>
</dbReference>
<dbReference type="RefSeq" id="WP_354009916.1">
    <property type="nucleotide sequence ID" value="NZ_JBEWTA010000001.1"/>
</dbReference>
<proteinExistence type="predicted"/>
<evidence type="ECO:0000256" key="3">
    <source>
        <dbReference type="ARBA" id="ARBA00022475"/>
    </source>
</evidence>
<keyword evidence="5 7" id="KW-1133">Transmembrane helix</keyword>
<feature type="transmembrane region" description="Helical" evidence="7">
    <location>
        <begin position="12"/>
        <end position="31"/>
    </location>
</feature>
<dbReference type="Gene3D" id="1.10.3860.10">
    <property type="entry name" value="Sodium:dicarboxylate symporter"/>
    <property type="match status" value="1"/>
</dbReference>
<dbReference type="PANTHER" id="PTHR42865">
    <property type="entry name" value="PROTON/GLUTAMATE-ASPARTATE SYMPORTER"/>
    <property type="match status" value="1"/>
</dbReference>
<comment type="subcellular location">
    <subcellularLocation>
        <location evidence="1">Cell membrane</location>
        <topology evidence="1">Multi-pass membrane protein</topology>
    </subcellularLocation>
</comment>
<feature type="transmembrane region" description="Helical" evidence="7">
    <location>
        <begin position="155"/>
        <end position="172"/>
    </location>
</feature>
<feature type="transmembrane region" description="Helical" evidence="7">
    <location>
        <begin position="339"/>
        <end position="365"/>
    </location>
</feature>
<reference evidence="8 9" key="1">
    <citation type="submission" date="2024-06" db="EMBL/GenBank/DDBJ databases">
        <title>Genomic Encyclopedia of Type Strains, Phase V (KMG-V): Genome sequencing to study the core and pangenomes of soil and plant-associated prokaryotes.</title>
        <authorList>
            <person name="Whitman W."/>
        </authorList>
    </citation>
    <scope>NUCLEOTIDE SEQUENCE [LARGE SCALE GENOMIC DNA]</scope>
    <source>
        <strain evidence="8 9">NE40</strain>
    </source>
</reference>
<keyword evidence="3" id="KW-1003">Cell membrane</keyword>
<evidence type="ECO:0000256" key="4">
    <source>
        <dbReference type="ARBA" id="ARBA00022692"/>
    </source>
</evidence>
<keyword evidence="4 7" id="KW-0812">Transmembrane</keyword>
<comment type="caution">
    <text evidence="8">The sequence shown here is derived from an EMBL/GenBank/DDBJ whole genome shotgun (WGS) entry which is preliminary data.</text>
</comment>
<keyword evidence="6 7" id="KW-0472">Membrane</keyword>
<evidence type="ECO:0000256" key="6">
    <source>
        <dbReference type="ARBA" id="ARBA00023136"/>
    </source>
</evidence>
<dbReference type="InterPro" id="IPR036458">
    <property type="entry name" value="Na:dicarbo_symporter_sf"/>
</dbReference>